<proteinExistence type="predicted"/>
<sequence length="152" mass="17581">MNYKTIGYFLLSTLIIGSLYINGWFNISYTFRQLIGIIFIIAYFAGTVFFIRAPILRDKQLKRHLLIRLGILILIGLIIIISQWYMHKENDRLGAGYLFYFEMLGFGIPLLIYTVIESIWLLAKKKYAALCINLLLAMGIYCIVIFSGLFGF</sequence>
<feature type="transmembrane region" description="Helical" evidence="1">
    <location>
        <begin position="65"/>
        <end position="85"/>
    </location>
</feature>
<keyword evidence="3" id="KW-1185">Reference proteome</keyword>
<keyword evidence="1" id="KW-0812">Transmembrane</keyword>
<dbReference type="AlphaFoldDB" id="A0A420BES4"/>
<comment type="caution">
    <text evidence="2">The sequence shown here is derived from an EMBL/GenBank/DDBJ whole genome shotgun (WGS) entry which is preliminary data.</text>
</comment>
<feature type="transmembrane region" description="Helical" evidence="1">
    <location>
        <begin position="31"/>
        <end position="53"/>
    </location>
</feature>
<dbReference type="RefSeq" id="WP_120257016.1">
    <property type="nucleotide sequence ID" value="NZ_RAPY01000001.1"/>
</dbReference>
<accession>A0A420BES4</accession>
<dbReference type="OrthoDB" id="708961at2"/>
<gene>
    <name evidence="2" type="ORF">DFQ12_0031</name>
</gene>
<feature type="transmembrane region" description="Helical" evidence="1">
    <location>
        <begin position="128"/>
        <end position="150"/>
    </location>
</feature>
<protein>
    <submittedName>
        <fullName evidence="2">Uncharacterized protein</fullName>
    </submittedName>
</protein>
<evidence type="ECO:0000313" key="2">
    <source>
        <dbReference type="EMBL" id="RKE55202.1"/>
    </source>
</evidence>
<organism evidence="2 3">
    <name type="scientific">Sphingobacterium detergens</name>
    <dbReference type="NCBI Taxonomy" id="1145106"/>
    <lineage>
        <taxon>Bacteria</taxon>
        <taxon>Pseudomonadati</taxon>
        <taxon>Bacteroidota</taxon>
        <taxon>Sphingobacteriia</taxon>
        <taxon>Sphingobacteriales</taxon>
        <taxon>Sphingobacteriaceae</taxon>
        <taxon>Sphingobacterium</taxon>
    </lineage>
</organism>
<feature type="transmembrane region" description="Helical" evidence="1">
    <location>
        <begin position="7"/>
        <end position="25"/>
    </location>
</feature>
<keyword evidence="1" id="KW-1133">Transmembrane helix</keyword>
<keyword evidence="1" id="KW-0472">Membrane</keyword>
<reference evidence="2 3" key="1">
    <citation type="submission" date="2018-09" db="EMBL/GenBank/DDBJ databases">
        <title>Genomic Encyclopedia of Type Strains, Phase III (KMG-III): the genomes of soil and plant-associated and newly described type strains.</title>
        <authorList>
            <person name="Whitman W."/>
        </authorList>
    </citation>
    <scope>NUCLEOTIDE SEQUENCE [LARGE SCALE GENOMIC DNA]</scope>
    <source>
        <strain evidence="2 3">CECT 7938</strain>
    </source>
</reference>
<dbReference type="EMBL" id="RAPY01000001">
    <property type="protein sequence ID" value="RKE55202.1"/>
    <property type="molecule type" value="Genomic_DNA"/>
</dbReference>
<evidence type="ECO:0000313" key="3">
    <source>
        <dbReference type="Proteomes" id="UP000286246"/>
    </source>
</evidence>
<feature type="transmembrane region" description="Helical" evidence="1">
    <location>
        <begin position="97"/>
        <end position="116"/>
    </location>
</feature>
<name>A0A420BES4_SPHD1</name>
<evidence type="ECO:0000256" key="1">
    <source>
        <dbReference type="SAM" id="Phobius"/>
    </source>
</evidence>
<dbReference type="Proteomes" id="UP000286246">
    <property type="component" value="Unassembled WGS sequence"/>
</dbReference>